<gene>
    <name evidence="2" type="ORF">MNBD_GAMMA12-2866</name>
</gene>
<dbReference type="AlphaFoldDB" id="A0A3B0ZGK0"/>
<dbReference type="SUPFAM" id="SSF48452">
    <property type="entry name" value="TPR-like"/>
    <property type="match status" value="1"/>
</dbReference>
<reference evidence="2" key="1">
    <citation type="submission" date="2018-06" db="EMBL/GenBank/DDBJ databases">
        <authorList>
            <person name="Zhirakovskaya E."/>
        </authorList>
    </citation>
    <scope>NUCLEOTIDE SEQUENCE</scope>
</reference>
<sequence>MISRKLLTTLIVFLAALPGISVLQALPATEVYNVLERLDVKISPASAELTIRFSIPVNYIGHTPQKSGKTILIRVKPLAQNAPDVRNFKRNPLTSTSFKSDEVLSWKSSSEMPLQDVRYIGSATGGAVIEVNFTRAVSFNLVQSNDFRSMTLIVAGTSKAETNPKKSGRKSRYNYTINLNTSSKSFDLARVNSKEYPAGLTFYTMTTNVEGKTLHHLRVGFFHTAAQIRDALKAIRPYYKKARVMLASRNDIKNARNANPRLKLAASPSQQPKSIKNESARSMMNRAKRSLIGGKYQSAIVLYSRVIKKFPNTRKAQDAQEFLGVAHQRSRQFAHATKIFKKYLKKYPKSKDTLRVKQRLNALLTASKKPRNKLKNRQASKKPKWRVRGNVFSTLRYDKRKSSTSPTKTDTTTFVTSLNATATRSTKKDTVRIRFSGSYINNDSSVSSAGNDYRISYMYYDYQNKLSDYSFRLGRQSKYSGGVQGRFDGVSFDYRINERWKVNTVAGFPVNLSTNGAITTDKYFVGLNVDLATNSKYLTYNLFSIFQTVDGISDRESIGGEIRYLHPKHSLFVVSDYDTSYQALNKLLVVGNWRFNNKATLNVSYDYRRSPLLTTSNALQGQSVASIRELLLSMSEAQIRQLAEDRTAAFRSFSVSGSYPLGANWLLNGDFVVSNLDATTASGGVAATLGTDNEFFYTAQAIRSNLFKSGDSTAFSVRYADTTNYDKWTYSALLRYPLSRKWRVVPRIEVDFQDLNDGSDIRTIRTALRFEYRAGRRHRFEFETGYTSADFNNSTNDRTDTNIYYNINFIANF</sequence>
<evidence type="ECO:0000256" key="1">
    <source>
        <dbReference type="SAM" id="MobiDB-lite"/>
    </source>
</evidence>
<proteinExistence type="predicted"/>
<name>A0A3B0ZGK0_9ZZZZ</name>
<feature type="region of interest" description="Disordered" evidence="1">
    <location>
        <begin position="256"/>
        <end position="279"/>
    </location>
</feature>
<dbReference type="Gene3D" id="1.25.40.10">
    <property type="entry name" value="Tetratricopeptide repeat domain"/>
    <property type="match status" value="1"/>
</dbReference>
<organism evidence="2">
    <name type="scientific">hydrothermal vent metagenome</name>
    <dbReference type="NCBI Taxonomy" id="652676"/>
    <lineage>
        <taxon>unclassified sequences</taxon>
        <taxon>metagenomes</taxon>
        <taxon>ecological metagenomes</taxon>
    </lineage>
</organism>
<dbReference type="EMBL" id="UOFL01000197">
    <property type="protein sequence ID" value="VAW80434.1"/>
    <property type="molecule type" value="Genomic_DNA"/>
</dbReference>
<evidence type="ECO:0000313" key="2">
    <source>
        <dbReference type="EMBL" id="VAW80434.1"/>
    </source>
</evidence>
<accession>A0A3B0ZGK0</accession>
<dbReference type="InterPro" id="IPR011990">
    <property type="entry name" value="TPR-like_helical_dom_sf"/>
</dbReference>
<protein>
    <submittedName>
        <fullName evidence="2">Uncharacterized protein</fullName>
    </submittedName>
</protein>